<dbReference type="Proteomes" id="UP000236732">
    <property type="component" value="Unassembled WGS sequence"/>
</dbReference>
<dbReference type="SMART" id="SM00418">
    <property type="entry name" value="HTH_ARSR"/>
    <property type="match status" value="1"/>
</dbReference>
<evidence type="ECO:0000259" key="1">
    <source>
        <dbReference type="SMART" id="SM00418"/>
    </source>
</evidence>
<protein>
    <submittedName>
        <fullName evidence="2">Helix-turn-helix domain-containing protein</fullName>
    </submittedName>
</protein>
<dbReference type="InterPro" id="IPR011991">
    <property type="entry name" value="ArsR-like_HTH"/>
</dbReference>
<gene>
    <name evidence="2" type="ORF">SAMN05444920_104364</name>
</gene>
<dbReference type="Gene3D" id="1.10.10.10">
    <property type="entry name" value="Winged helix-like DNA-binding domain superfamily/Winged helix DNA-binding domain"/>
    <property type="match status" value="1"/>
</dbReference>
<dbReference type="GO" id="GO:0003700">
    <property type="term" value="F:DNA-binding transcription factor activity"/>
    <property type="evidence" value="ECO:0007669"/>
    <property type="project" value="InterPro"/>
</dbReference>
<evidence type="ECO:0000313" key="2">
    <source>
        <dbReference type="EMBL" id="SEG76221.1"/>
    </source>
</evidence>
<dbReference type="AlphaFoldDB" id="A0A1H6CT72"/>
<sequence>MHTSLVIERLDRVPVSVTLTPGLSMLALITDALSGRTRGAPEAWRRLVRSAAGVPDEMVLRSLATPGFSVLPDLVLPGEFTQDLDVPTQLEMLRDLPPDALLSEVETITDGRPPPHWHPAMKHPNRWLHGYADLVDEAWKAMRPVWERARPLLDREVERVAVAAARRSLDVVLNGLHNGCVFEDGTLSFPDFEPDRFSIGSRGLVLMPMLSGPNALITRLDGPDAVWIGYPLPGLIDGAPPAPVTDGDDRLGFLVGDVRSAILTSLERPLTMGALARRVKYAPNVVTYHCNRLESAGLISRRREGREIYVHRTDRAAVLVSLFAF</sequence>
<accession>A0A1H6CT72</accession>
<name>A0A1H6CT72_9ACTN</name>
<dbReference type="SUPFAM" id="SSF46785">
    <property type="entry name" value="Winged helix' DNA-binding domain"/>
    <property type="match status" value="1"/>
</dbReference>
<dbReference type="InterPro" id="IPR036390">
    <property type="entry name" value="WH_DNA-bd_sf"/>
</dbReference>
<evidence type="ECO:0000313" key="3">
    <source>
        <dbReference type="Proteomes" id="UP000236732"/>
    </source>
</evidence>
<feature type="domain" description="HTH arsR-type" evidence="1">
    <location>
        <begin position="249"/>
        <end position="324"/>
    </location>
</feature>
<dbReference type="RefSeq" id="WP_103956897.1">
    <property type="nucleotide sequence ID" value="NZ_FNVT01000004.1"/>
</dbReference>
<organism evidence="2 3">
    <name type="scientific">Nonomuraea solani</name>
    <dbReference type="NCBI Taxonomy" id="1144553"/>
    <lineage>
        <taxon>Bacteria</taxon>
        <taxon>Bacillati</taxon>
        <taxon>Actinomycetota</taxon>
        <taxon>Actinomycetes</taxon>
        <taxon>Streptosporangiales</taxon>
        <taxon>Streptosporangiaceae</taxon>
        <taxon>Nonomuraea</taxon>
    </lineage>
</organism>
<dbReference type="CDD" id="cd00090">
    <property type="entry name" value="HTH_ARSR"/>
    <property type="match status" value="1"/>
</dbReference>
<dbReference type="EMBL" id="FNVT01000004">
    <property type="protein sequence ID" value="SEG76221.1"/>
    <property type="molecule type" value="Genomic_DNA"/>
</dbReference>
<dbReference type="InterPro" id="IPR001845">
    <property type="entry name" value="HTH_ArsR_DNA-bd_dom"/>
</dbReference>
<reference evidence="2 3" key="1">
    <citation type="submission" date="2016-10" db="EMBL/GenBank/DDBJ databases">
        <authorList>
            <person name="de Groot N.N."/>
        </authorList>
    </citation>
    <scope>NUCLEOTIDE SEQUENCE [LARGE SCALE GENOMIC DNA]</scope>
    <source>
        <strain evidence="2 3">CGMCC 4.7037</strain>
    </source>
</reference>
<proteinExistence type="predicted"/>
<dbReference type="OrthoDB" id="3569145at2"/>
<keyword evidence="3" id="KW-1185">Reference proteome</keyword>
<dbReference type="Pfam" id="PF13412">
    <property type="entry name" value="HTH_24"/>
    <property type="match status" value="1"/>
</dbReference>
<dbReference type="InterPro" id="IPR036388">
    <property type="entry name" value="WH-like_DNA-bd_sf"/>
</dbReference>